<dbReference type="HOGENOM" id="CLU_3346638_0_0_5"/>
<comment type="caution">
    <text evidence="1">The sequence shown here is derived from an EMBL/GenBank/DDBJ whole genome shotgun (WGS) entry which is preliminary data.</text>
</comment>
<sequence>MPDAPGLGVEVDEDFLKLAEFVFIDPPMLRRDGSITD</sequence>
<name>Q2CJJ5_OCEGH</name>
<organism evidence="1 2">
    <name type="scientific">Oceanicola granulosus (strain ATCC BAA-861 / DSM 15982 / KCTC 12143 / HTCC2516)</name>
    <dbReference type="NCBI Taxonomy" id="314256"/>
    <lineage>
        <taxon>Bacteria</taxon>
        <taxon>Pseudomonadati</taxon>
        <taxon>Pseudomonadota</taxon>
        <taxon>Alphaproteobacteria</taxon>
        <taxon>Rhodobacterales</taxon>
        <taxon>Roseobacteraceae</taxon>
        <taxon>Oceanicola</taxon>
    </lineage>
</organism>
<evidence type="ECO:0000313" key="2">
    <source>
        <dbReference type="Proteomes" id="UP000003635"/>
    </source>
</evidence>
<proteinExistence type="predicted"/>
<dbReference type="Proteomes" id="UP000003635">
    <property type="component" value="Unassembled WGS sequence"/>
</dbReference>
<accession>Q2CJJ5</accession>
<evidence type="ECO:0000313" key="1">
    <source>
        <dbReference type="EMBL" id="EAR53144.1"/>
    </source>
</evidence>
<dbReference type="EMBL" id="AAOT01000001">
    <property type="protein sequence ID" value="EAR53144.1"/>
    <property type="molecule type" value="Genomic_DNA"/>
</dbReference>
<dbReference type="AlphaFoldDB" id="Q2CJJ5"/>
<reference evidence="1 2" key="1">
    <citation type="journal article" date="2010" name="J. Bacteriol.">
        <title>Genome sequences of Oceanicola granulosus HTCC2516(T) and Oceanicola batsensis HTCC2597(TDelta).</title>
        <authorList>
            <person name="Thrash J.C."/>
            <person name="Cho J.C."/>
            <person name="Vergin K.L."/>
            <person name="Giovannoni S.J."/>
        </authorList>
    </citation>
    <scope>NUCLEOTIDE SEQUENCE [LARGE SCALE GENOMIC DNA]</scope>
    <source>
        <strain evidence="2">ATCC BAA-861 / DSM 15982 / KCTC 12143 / HTCC2516</strain>
    </source>
</reference>
<protein>
    <submittedName>
        <fullName evidence="1">Uncharacterized protein</fullName>
    </submittedName>
</protein>
<keyword evidence="2" id="KW-1185">Reference proteome</keyword>
<gene>
    <name evidence="1" type="ORF">OG2516_11791</name>
</gene>